<dbReference type="AlphaFoldDB" id="A0AAN8K5A7"/>
<evidence type="ECO:0000256" key="4">
    <source>
        <dbReference type="ARBA" id="ARBA00022737"/>
    </source>
</evidence>
<dbReference type="GO" id="GO:0005509">
    <property type="term" value="F:calcium ion binding"/>
    <property type="evidence" value="ECO:0007669"/>
    <property type="project" value="InterPro"/>
</dbReference>
<sequence>MGNAPTRQGPDNIEELEQICNFSRDEIQVLYDNFNRMSDGRSTVTKRDFIKGYRKTFDGGDARKFAENVFRTFDTDGNEKLDFREFLVGLSCKSATDLQTKIEWSFRVYDRNGDGFISRQEMSSVLHSIIRMYGIECNIPEAVAKMTRDLYQSVDADQDKSISFDEFKAAVEQNSVLLDLLQTKQTSR</sequence>
<dbReference type="PRINTS" id="PR00450">
    <property type="entry name" value="RECOVERIN"/>
</dbReference>
<dbReference type="InterPro" id="IPR018247">
    <property type="entry name" value="EF_Hand_1_Ca_BS"/>
</dbReference>
<dbReference type="PANTHER" id="PTHR23055:SF178">
    <property type="entry name" value="NEUROCALCIN HOMOLOG"/>
    <property type="match status" value="1"/>
</dbReference>
<keyword evidence="3" id="KW-0479">Metal-binding</keyword>
<gene>
    <name evidence="8" type="ORF">SNE40_004729</name>
</gene>
<dbReference type="PANTHER" id="PTHR23055">
    <property type="entry name" value="CALCIUM BINDING PROTEINS"/>
    <property type="match status" value="1"/>
</dbReference>
<feature type="domain" description="EF-hand" evidence="7">
    <location>
        <begin position="97"/>
        <end position="132"/>
    </location>
</feature>
<evidence type="ECO:0000256" key="1">
    <source>
        <dbReference type="ARBA" id="ARBA00006049"/>
    </source>
</evidence>
<evidence type="ECO:0000313" key="9">
    <source>
        <dbReference type="Proteomes" id="UP001347796"/>
    </source>
</evidence>
<evidence type="ECO:0000313" key="8">
    <source>
        <dbReference type="EMBL" id="KAK6188582.1"/>
    </source>
</evidence>
<feature type="domain" description="EF-hand" evidence="7">
    <location>
        <begin position="142"/>
        <end position="177"/>
    </location>
</feature>
<dbReference type="PROSITE" id="PS50222">
    <property type="entry name" value="EF_HAND_2"/>
    <property type="match status" value="3"/>
</dbReference>
<protein>
    <recommendedName>
        <fullName evidence="7">EF-hand domain-containing protein</fullName>
    </recommendedName>
</protein>
<keyword evidence="5" id="KW-0106">Calcium</keyword>
<keyword evidence="6" id="KW-0449">Lipoprotein</keyword>
<organism evidence="8 9">
    <name type="scientific">Patella caerulea</name>
    <name type="common">Rayed Mediterranean limpet</name>
    <dbReference type="NCBI Taxonomy" id="87958"/>
    <lineage>
        <taxon>Eukaryota</taxon>
        <taxon>Metazoa</taxon>
        <taxon>Spiralia</taxon>
        <taxon>Lophotrochozoa</taxon>
        <taxon>Mollusca</taxon>
        <taxon>Gastropoda</taxon>
        <taxon>Patellogastropoda</taxon>
        <taxon>Patelloidea</taxon>
        <taxon>Patellidae</taxon>
        <taxon>Patella</taxon>
    </lineage>
</organism>
<dbReference type="CDD" id="cd00051">
    <property type="entry name" value="EFh"/>
    <property type="match status" value="2"/>
</dbReference>
<dbReference type="Pfam" id="PF13499">
    <property type="entry name" value="EF-hand_7"/>
    <property type="match status" value="1"/>
</dbReference>
<dbReference type="InterPro" id="IPR002048">
    <property type="entry name" value="EF_hand_dom"/>
</dbReference>
<keyword evidence="4" id="KW-0677">Repeat</keyword>
<dbReference type="EMBL" id="JAZGQO010000003">
    <property type="protein sequence ID" value="KAK6188582.1"/>
    <property type="molecule type" value="Genomic_DNA"/>
</dbReference>
<dbReference type="Gene3D" id="1.10.238.10">
    <property type="entry name" value="EF-hand"/>
    <property type="match status" value="1"/>
</dbReference>
<dbReference type="SUPFAM" id="SSF47473">
    <property type="entry name" value="EF-hand"/>
    <property type="match status" value="1"/>
</dbReference>
<evidence type="ECO:0000256" key="5">
    <source>
        <dbReference type="ARBA" id="ARBA00022837"/>
    </source>
</evidence>
<dbReference type="InterPro" id="IPR011992">
    <property type="entry name" value="EF-hand-dom_pair"/>
</dbReference>
<dbReference type="SMART" id="SM00054">
    <property type="entry name" value="EFh"/>
    <property type="match status" value="3"/>
</dbReference>
<evidence type="ECO:0000256" key="3">
    <source>
        <dbReference type="ARBA" id="ARBA00022723"/>
    </source>
</evidence>
<name>A0AAN8K5A7_PATCE</name>
<comment type="caution">
    <text evidence="8">The sequence shown here is derived from an EMBL/GenBank/DDBJ whole genome shotgun (WGS) entry which is preliminary data.</text>
</comment>
<proteinExistence type="inferred from homology"/>
<dbReference type="Proteomes" id="UP001347796">
    <property type="component" value="Unassembled WGS sequence"/>
</dbReference>
<evidence type="ECO:0000256" key="6">
    <source>
        <dbReference type="ARBA" id="ARBA00023288"/>
    </source>
</evidence>
<evidence type="ECO:0000256" key="2">
    <source>
        <dbReference type="ARBA" id="ARBA00022707"/>
    </source>
</evidence>
<accession>A0AAN8K5A7</accession>
<dbReference type="InterPro" id="IPR028846">
    <property type="entry name" value="Recoverin"/>
</dbReference>
<reference evidence="8 9" key="1">
    <citation type="submission" date="2024-01" db="EMBL/GenBank/DDBJ databases">
        <title>The genome of the rayed Mediterranean limpet Patella caerulea (Linnaeus, 1758).</title>
        <authorList>
            <person name="Anh-Thu Weber A."/>
            <person name="Halstead-Nussloch G."/>
        </authorList>
    </citation>
    <scope>NUCLEOTIDE SEQUENCE [LARGE SCALE GENOMIC DNA]</scope>
    <source>
        <strain evidence="8">AATW-2023a</strain>
        <tissue evidence="8">Whole specimen</tissue>
    </source>
</reference>
<keyword evidence="2" id="KW-0519">Myristate</keyword>
<comment type="similarity">
    <text evidence="1">Belongs to the recoverin family.</text>
</comment>
<dbReference type="PROSITE" id="PS00018">
    <property type="entry name" value="EF_HAND_1"/>
    <property type="match status" value="2"/>
</dbReference>
<feature type="domain" description="EF-hand" evidence="7">
    <location>
        <begin position="61"/>
        <end position="96"/>
    </location>
</feature>
<keyword evidence="9" id="KW-1185">Reference proteome</keyword>
<evidence type="ECO:0000259" key="7">
    <source>
        <dbReference type="PROSITE" id="PS50222"/>
    </source>
</evidence>